<evidence type="ECO:0000313" key="3">
    <source>
        <dbReference type="EMBL" id="KFF04056.1"/>
    </source>
</evidence>
<name>A0A085ZHZ2_9FLAO</name>
<dbReference type="Gene3D" id="3.30.530.20">
    <property type="match status" value="1"/>
</dbReference>
<dbReference type="Pfam" id="PF08327">
    <property type="entry name" value="AHSA1"/>
    <property type="match status" value="1"/>
</dbReference>
<comment type="caution">
    <text evidence="3">The sequence shown here is derived from an EMBL/GenBank/DDBJ whole genome shotgun (WGS) entry which is preliminary data.</text>
</comment>
<gene>
    <name evidence="3" type="ORF">IW19_00245</name>
</gene>
<reference evidence="3 4" key="1">
    <citation type="submission" date="2014-07" db="EMBL/GenBank/DDBJ databases">
        <title>Genome of Flavobacterium reichenbachii LMG 25512.</title>
        <authorList>
            <person name="Stropko S.J."/>
            <person name="Pipes S.E."/>
            <person name="Newman J.D."/>
        </authorList>
    </citation>
    <scope>NUCLEOTIDE SEQUENCE [LARGE SCALE GENOMIC DNA]</scope>
    <source>
        <strain evidence="3 4">LMG 25512</strain>
    </source>
</reference>
<dbReference type="EMBL" id="JPRL01000001">
    <property type="protein sequence ID" value="KFF04056.1"/>
    <property type="molecule type" value="Genomic_DNA"/>
</dbReference>
<dbReference type="InterPro" id="IPR013538">
    <property type="entry name" value="ASHA1/2-like_C"/>
</dbReference>
<dbReference type="InterPro" id="IPR023393">
    <property type="entry name" value="START-like_dom_sf"/>
</dbReference>
<evidence type="ECO:0000256" key="1">
    <source>
        <dbReference type="ARBA" id="ARBA00006817"/>
    </source>
</evidence>
<dbReference type="AlphaFoldDB" id="A0A085ZHZ2"/>
<organism evidence="3 4">
    <name type="scientific">Flavobacterium reichenbachii</name>
    <dbReference type="NCBI Taxonomy" id="362418"/>
    <lineage>
        <taxon>Bacteria</taxon>
        <taxon>Pseudomonadati</taxon>
        <taxon>Bacteroidota</taxon>
        <taxon>Flavobacteriia</taxon>
        <taxon>Flavobacteriales</taxon>
        <taxon>Flavobacteriaceae</taxon>
        <taxon>Flavobacterium</taxon>
    </lineage>
</organism>
<dbReference type="SUPFAM" id="SSF55961">
    <property type="entry name" value="Bet v1-like"/>
    <property type="match status" value="1"/>
</dbReference>
<protein>
    <recommendedName>
        <fullName evidence="2">Activator of Hsp90 ATPase homologue 1/2-like C-terminal domain-containing protein</fullName>
    </recommendedName>
</protein>
<evidence type="ECO:0000259" key="2">
    <source>
        <dbReference type="Pfam" id="PF08327"/>
    </source>
</evidence>
<dbReference type="CDD" id="cd07814">
    <property type="entry name" value="SRPBCC_CalC_Aha1-like"/>
    <property type="match status" value="1"/>
</dbReference>
<dbReference type="STRING" id="362418.IW19_00245"/>
<dbReference type="Proteomes" id="UP000028715">
    <property type="component" value="Unassembled WGS sequence"/>
</dbReference>
<evidence type="ECO:0000313" key="4">
    <source>
        <dbReference type="Proteomes" id="UP000028715"/>
    </source>
</evidence>
<dbReference type="eggNOG" id="COG3832">
    <property type="taxonomic scope" value="Bacteria"/>
</dbReference>
<comment type="similarity">
    <text evidence="1">Belongs to the AHA1 family.</text>
</comment>
<proteinExistence type="inferred from homology"/>
<dbReference type="RefSeq" id="WP_035679789.1">
    <property type="nucleotide sequence ID" value="NZ_JPRL01000001.1"/>
</dbReference>
<sequence>MDNTLIIKKERQIKADTEKVWAVLTNPAEITKWLGVTATSDWRPQSEIIFAFTWDGKIYNDKGIIIQFEKEKVFSYSYWSGFSGLPDSPENYSEIEFVLDPNELGVTLKLTHSNFASETMYKHSDNNWEETLNEIKKLAEE</sequence>
<keyword evidence="4" id="KW-1185">Reference proteome</keyword>
<accession>A0A085ZHZ2</accession>
<feature type="domain" description="Activator of Hsp90 ATPase homologue 1/2-like C-terminal" evidence="2">
    <location>
        <begin position="15"/>
        <end position="140"/>
    </location>
</feature>
<dbReference type="OrthoDB" id="2355173at2"/>